<proteinExistence type="inferred from homology"/>
<dbReference type="FunFam" id="3.40.50.11060:FF:000001">
    <property type="entry name" value="GTPase HflX"/>
    <property type="match status" value="1"/>
</dbReference>
<keyword evidence="4 8" id="KW-0460">Magnesium</keyword>
<keyword evidence="5 6" id="KW-0342">GTP-binding</keyword>
<dbReference type="KEGG" id="eba:ebA503"/>
<comment type="similarity">
    <text evidence="6">Belongs to the TRAFAC class OBG-HflX-like GTPase superfamily. HflX GTPase family.</text>
</comment>
<feature type="binding site" evidence="7">
    <location>
        <begin position="389"/>
        <end position="391"/>
    </location>
    <ligand>
        <name>GTP</name>
        <dbReference type="ChEBI" id="CHEBI:37565"/>
    </ligand>
</feature>
<dbReference type="Pfam" id="PF16360">
    <property type="entry name" value="GTP-bdg_M"/>
    <property type="match status" value="1"/>
</dbReference>
<dbReference type="GO" id="GO:0046872">
    <property type="term" value="F:metal ion binding"/>
    <property type="evidence" value="ECO:0007669"/>
    <property type="project" value="UniProtKB-KW"/>
</dbReference>
<dbReference type="InterPro" id="IPR027417">
    <property type="entry name" value="P-loop_NTPase"/>
</dbReference>
<dbReference type="InterPro" id="IPR016496">
    <property type="entry name" value="GTPase_HflX"/>
</dbReference>
<keyword evidence="3 6" id="KW-0547">Nucleotide-binding</keyword>
<accession>Q5P8I2</accession>
<dbReference type="GO" id="GO:0043022">
    <property type="term" value="F:ribosome binding"/>
    <property type="evidence" value="ECO:0007669"/>
    <property type="project" value="TreeGrafter"/>
</dbReference>
<feature type="binding site" evidence="7">
    <location>
        <begin position="247"/>
        <end position="254"/>
    </location>
    <ligand>
        <name>GTP</name>
        <dbReference type="ChEBI" id="CHEBI:37565"/>
    </ligand>
</feature>
<comment type="cofactor">
    <cofactor evidence="8">
        <name>Mg(2+)</name>
        <dbReference type="ChEBI" id="CHEBI:18420"/>
    </cofactor>
</comment>
<dbReference type="Gene3D" id="3.40.50.300">
    <property type="entry name" value="P-loop containing nucleotide triphosphate hydrolases"/>
    <property type="match status" value="1"/>
</dbReference>
<dbReference type="EMBL" id="CR555306">
    <property type="protein sequence ID" value="CAI06377.1"/>
    <property type="molecule type" value="Genomic_DNA"/>
</dbReference>
<evidence type="ECO:0000256" key="8">
    <source>
        <dbReference type="PIRSR" id="PIRSR006809-2"/>
    </source>
</evidence>
<evidence type="ECO:0000313" key="12">
    <source>
        <dbReference type="Proteomes" id="UP000006552"/>
    </source>
</evidence>
<keyword evidence="2 8" id="KW-0479">Metal-binding</keyword>
<evidence type="ECO:0000256" key="2">
    <source>
        <dbReference type="ARBA" id="ARBA00022723"/>
    </source>
</evidence>
<dbReference type="AlphaFoldDB" id="Q5P8I2"/>
<name>Q5P8I2_AROAE</name>
<feature type="binding site" evidence="7">
    <location>
        <begin position="272"/>
        <end position="276"/>
    </location>
    <ligand>
        <name>GTP</name>
        <dbReference type="ChEBI" id="CHEBI:37565"/>
    </ligand>
</feature>
<dbReference type="PIRSF" id="PIRSF006809">
    <property type="entry name" value="GTP-binding_hflX_prd"/>
    <property type="match status" value="1"/>
</dbReference>
<dbReference type="Gene3D" id="6.10.250.2860">
    <property type="match status" value="1"/>
</dbReference>
<evidence type="ECO:0000256" key="5">
    <source>
        <dbReference type="ARBA" id="ARBA00023134"/>
    </source>
</evidence>
<dbReference type="PROSITE" id="PS51705">
    <property type="entry name" value="G_HFLX"/>
    <property type="match status" value="1"/>
</dbReference>
<evidence type="ECO:0000313" key="11">
    <source>
        <dbReference type="EMBL" id="CAI06377.1"/>
    </source>
</evidence>
<gene>
    <name evidence="6" type="primary">hflX</name>
    <name evidence="11" type="ORF">ebA503</name>
</gene>
<feature type="region of interest" description="Disordered" evidence="9">
    <location>
        <begin position="179"/>
        <end position="208"/>
    </location>
</feature>
<keyword evidence="1 6" id="KW-0963">Cytoplasm</keyword>
<dbReference type="STRING" id="76114.ebA503"/>
<feature type="binding site" evidence="7">
    <location>
        <begin position="360"/>
        <end position="363"/>
    </location>
    <ligand>
        <name>GTP</name>
        <dbReference type="ChEBI" id="CHEBI:37565"/>
    </ligand>
</feature>
<dbReference type="SUPFAM" id="SSF52540">
    <property type="entry name" value="P-loop containing nucleoside triphosphate hydrolases"/>
    <property type="match status" value="1"/>
</dbReference>
<evidence type="ECO:0000259" key="10">
    <source>
        <dbReference type="PROSITE" id="PS51705"/>
    </source>
</evidence>
<dbReference type="GO" id="GO:0005737">
    <property type="term" value="C:cytoplasm"/>
    <property type="evidence" value="ECO:0007669"/>
    <property type="project" value="UniProtKB-SubCell"/>
</dbReference>
<dbReference type="Pfam" id="PF13167">
    <property type="entry name" value="GTP-bdg_N"/>
    <property type="match status" value="1"/>
</dbReference>
<evidence type="ECO:0000256" key="4">
    <source>
        <dbReference type="ARBA" id="ARBA00022842"/>
    </source>
</evidence>
<feature type="compositionally biased region" description="Basic and acidic residues" evidence="9">
    <location>
        <begin position="198"/>
        <end position="208"/>
    </location>
</feature>
<organism evidence="11 12">
    <name type="scientific">Aromatoleum aromaticum (strain DSM 19018 / LMG 30748 / EbN1)</name>
    <name type="common">Azoarcus sp. (strain EbN1)</name>
    <dbReference type="NCBI Taxonomy" id="76114"/>
    <lineage>
        <taxon>Bacteria</taxon>
        <taxon>Pseudomonadati</taxon>
        <taxon>Pseudomonadota</taxon>
        <taxon>Betaproteobacteria</taxon>
        <taxon>Rhodocyclales</taxon>
        <taxon>Rhodocyclaceae</taxon>
        <taxon>Aromatoleum</taxon>
    </lineage>
</organism>
<dbReference type="GO" id="GO:0005525">
    <property type="term" value="F:GTP binding"/>
    <property type="evidence" value="ECO:0007669"/>
    <property type="project" value="UniProtKB-UniRule"/>
</dbReference>
<dbReference type="HOGENOM" id="CLU_019597_2_1_4"/>
<evidence type="ECO:0000256" key="1">
    <source>
        <dbReference type="ARBA" id="ARBA00022490"/>
    </source>
</evidence>
<dbReference type="InterPro" id="IPR006073">
    <property type="entry name" value="GTP-bd"/>
</dbReference>
<dbReference type="eggNOG" id="COG2262">
    <property type="taxonomic scope" value="Bacteria"/>
</dbReference>
<dbReference type="PANTHER" id="PTHR10229:SF0">
    <property type="entry name" value="GTP-BINDING PROTEIN 6-RELATED"/>
    <property type="match status" value="1"/>
</dbReference>
<dbReference type="GO" id="GO:0003924">
    <property type="term" value="F:GTPase activity"/>
    <property type="evidence" value="ECO:0007669"/>
    <property type="project" value="UniProtKB-UniRule"/>
</dbReference>
<dbReference type="Gene3D" id="3.40.50.11060">
    <property type="entry name" value="GTPase HflX, N-terminal domain"/>
    <property type="match status" value="1"/>
</dbReference>
<dbReference type="InterPro" id="IPR042108">
    <property type="entry name" value="GTPase_HflX_N_sf"/>
</dbReference>
<comment type="subcellular location">
    <subcellularLocation>
        <location evidence="6">Cytoplasm</location>
    </subcellularLocation>
    <text evidence="6">May associate with membranes.</text>
</comment>
<dbReference type="InterPro" id="IPR030394">
    <property type="entry name" value="G_HFLX_dom"/>
</dbReference>
<evidence type="ECO:0000256" key="7">
    <source>
        <dbReference type="PIRSR" id="PIRSR006809-1"/>
    </source>
</evidence>
<comment type="function">
    <text evidence="6">GTPase that associates with the 50S ribosomal subunit and may have a role during protein synthesis or ribosome biogenesis.</text>
</comment>
<dbReference type="InterPro" id="IPR025121">
    <property type="entry name" value="GTPase_HflX_N"/>
</dbReference>
<feature type="domain" description="Hflx-type G" evidence="10">
    <location>
        <begin position="241"/>
        <end position="411"/>
    </location>
</feature>
<dbReference type="Proteomes" id="UP000006552">
    <property type="component" value="Chromosome"/>
</dbReference>
<dbReference type="InterPro" id="IPR032305">
    <property type="entry name" value="GTP-bd_M"/>
</dbReference>
<evidence type="ECO:0000256" key="6">
    <source>
        <dbReference type="HAMAP-Rule" id="MF_00900"/>
    </source>
</evidence>
<dbReference type="CDD" id="cd01878">
    <property type="entry name" value="HflX"/>
    <property type="match status" value="1"/>
</dbReference>
<keyword evidence="12" id="KW-1185">Reference proteome</keyword>
<evidence type="ECO:0000256" key="9">
    <source>
        <dbReference type="SAM" id="MobiDB-lite"/>
    </source>
</evidence>
<protein>
    <recommendedName>
        <fullName evidence="6">GTPase HflX</fullName>
    </recommendedName>
    <alternativeName>
        <fullName evidence="6">GTP-binding protein HflX</fullName>
    </alternativeName>
</protein>
<dbReference type="PANTHER" id="PTHR10229">
    <property type="entry name" value="GTP-BINDING PROTEIN HFLX"/>
    <property type="match status" value="1"/>
</dbReference>
<feature type="binding site" evidence="7">
    <location>
        <begin position="294"/>
        <end position="297"/>
    </location>
    <ligand>
        <name>GTP</name>
        <dbReference type="ChEBI" id="CHEBI:37565"/>
    </ligand>
</feature>
<dbReference type="Pfam" id="PF01926">
    <property type="entry name" value="MMR_HSR1"/>
    <property type="match status" value="1"/>
</dbReference>
<comment type="subunit">
    <text evidence="6">Monomer. Associates with the 50S ribosomal subunit.</text>
</comment>
<feature type="binding site" evidence="8">
    <location>
        <position position="274"/>
    </location>
    <ligand>
        <name>Mg(2+)</name>
        <dbReference type="ChEBI" id="CHEBI:18420"/>
    </ligand>
</feature>
<evidence type="ECO:0000256" key="3">
    <source>
        <dbReference type="ARBA" id="ARBA00022741"/>
    </source>
</evidence>
<dbReference type="HAMAP" id="MF_00900">
    <property type="entry name" value="GTPase_HflX"/>
    <property type="match status" value="1"/>
</dbReference>
<feature type="binding site" evidence="8">
    <location>
        <position position="254"/>
    </location>
    <ligand>
        <name>Mg(2+)</name>
        <dbReference type="ChEBI" id="CHEBI:18420"/>
    </ligand>
</feature>
<dbReference type="NCBIfam" id="TIGR03156">
    <property type="entry name" value="GTP_HflX"/>
    <property type="match status" value="1"/>
</dbReference>
<reference evidence="11 12" key="1">
    <citation type="journal article" date="2005" name="Arch. Microbiol.">
        <title>The genome sequence of an anaerobic aromatic-degrading denitrifying bacterium, strain EbN1.</title>
        <authorList>
            <person name="Rabus R."/>
            <person name="Kube M."/>
            <person name="Heider J."/>
            <person name="Beck A."/>
            <person name="Heitmann K."/>
            <person name="Widdel F."/>
            <person name="Reinhardt R."/>
        </authorList>
    </citation>
    <scope>NUCLEOTIDE SEQUENCE [LARGE SCALE GENOMIC DNA]</scope>
    <source>
        <strain evidence="11 12">EbN1</strain>
    </source>
</reference>
<sequence>MLWRSSPNRPSPKCTIRLCPLTRRNLRMQSEVQGKPTYAVAAAVQLPNVSDVEFEASLTELRELAKTLGLTVVHTFIQKRSGFDTTAYLGTGKRQEIREFVDAGGVVDGKSHEIDVILVDHEISPSQARHLELEVGCEVTDRTMVILEIFHRNARSRAARAQVEIARLGYMAPRLREAAKLAGPQGRQRSGTGGRGAGESHTELDRRKVRDRIAELQEEIDAMEVERKTQRARRQGRQSVANVALVGYTNAGKSTLMRALTGSEVLVANKLFATLDTTVRVIYPESVPRVLVSDTVGFIKNLPHGLVASFKSTLDEALDASLLLHVIDASDPGFERQREVTDQVLAEIGADVLPRLRVFNKIDHVGDAEAQAEREAALRAQYPDCVVMSARRPEDVAKLRQRIVTFFQQDLVAAELFLPWSAQQWRKDIYANCEVVDERADDEGAFFHVRGERDTVESLREQFEQVR</sequence>
<dbReference type="PRINTS" id="PR00326">
    <property type="entry name" value="GTP1OBG"/>
</dbReference>